<dbReference type="AlphaFoldDB" id="A0AAV1S8C6"/>
<dbReference type="Proteomes" id="UP001314170">
    <property type="component" value="Unassembled WGS sequence"/>
</dbReference>
<proteinExistence type="predicted"/>
<keyword evidence="3" id="KW-1185">Reference proteome</keyword>
<feature type="compositionally biased region" description="Polar residues" evidence="1">
    <location>
        <begin position="41"/>
        <end position="50"/>
    </location>
</feature>
<comment type="caution">
    <text evidence="2">The sequence shown here is derived from an EMBL/GenBank/DDBJ whole genome shotgun (WGS) entry which is preliminary data.</text>
</comment>
<feature type="compositionally biased region" description="Basic and acidic residues" evidence="1">
    <location>
        <begin position="1"/>
        <end position="19"/>
    </location>
</feature>
<name>A0AAV1S8C6_9ROSI</name>
<sequence length="59" mass="6434">MASPIKERSVTQFTSRDDLQVTPPSSLPHPNLSHPWVESASAASITQTKAESNKELSNE</sequence>
<evidence type="ECO:0000256" key="1">
    <source>
        <dbReference type="SAM" id="MobiDB-lite"/>
    </source>
</evidence>
<dbReference type="EMBL" id="CAWUPB010001173">
    <property type="protein sequence ID" value="CAK7347515.1"/>
    <property type="molecule type" value="Genomic_DNA"/>
</dbReference>
<reference evidence="2 3" key="1">
    <citation type="submission" date="2024-01" db="EMBL/GenBank/DDBJ databases">
        <authorList>
            <person name="Waweru B."/>
        </authorList>
    </citation>
    <scope>NUCLEOTIDE SEQUENCE [LARGE SCALE GENOMIC DNA]</scope>
</reference>
<accession>A0AAV1S8C6</accession>
<feature type="region of interest" description="Disordered" evidence="1">
    <location>
        <begin position="1"/>
        <end position="59"/>
    </location>
</feature>
<gene>
    <name evidence="2" type="ORF">DCAF_LOCUS20202</name>
</gene>
<evidence type="ECO:0000313" key="3">
    <source>
        <dbReference type="Proteomes" id="UP001314170"/>
    </source>
</evidence>
<evidence type="ECO:0000313" key="2">
    <source>
        <dbReference type="EMBL" id="CAK7347515.1"/>
    </source>
</evidence>
<protein>
    <submittedName>
        <fullName evidence="2">Uncharacterized protein</fullName>
    </submittedName>
</protein>
<organism evidence="2 3">
    <name type="scientific">Dovyalis caffra</name>
    <dbReference type="NCBI Taxonomy" id="77055"/>
    <lineage>
        <taxon>Eukaryota</taxon>
        <taxon>Viridiplantae</taxon>
        <taxon>Streptophyta</taxon>
        <taxon>Embryophyta</taxon>
        <taxon>Tracheophyta</taxon>
        <taxon>Spermatophyta</taxon>
        <taxon>Magnoliopsida</taxon>
        <taxon>eudicotyledons</taxon>
        <taxon>Gunneridae</taxon>
        <taxon>Pentapetalae</taxon>
        <taxon>rosids</taxon>
        <taxon>fabids</taxon>
        <taxon>Malpighiales</taxon>
        <taxon>Salicaceae</taxon>
        <taxon>Flacourtieae</taxon>
        <taxon>Dovyalis</taxon>
    </lineage>
</organism>